<feature type="compositionally biased region" description="Low complexity" evidence="1">
    <location>
        <begin position="2468"/>
        <end position="2482"/>
    </location>
</feature>
<feature type="compositionally biased region" description="Basic and acidic residues" evidence="1">
    <location>
        <begin position="1689"/>
        <end position="1712"/>
    </location>
</feature>
<feature type="compositionally biased region" description="Polar residues" evidence="1">
    <location>
        <begin position="561"/>
        <end position="579"/>
    </location>
</feature>
<feature type="compositionally biased region" description="Basic and acidic residues" evidence="1">
    <location>
        <begin position="2298"/>
        <end position="2312"/>
    </location>
</feature>
<protein>
    <submittedName>
        <fullName evidence="2">Uncharacterized protein</fullName>
    </submittedName>
</protein>
<feature type="region of interest" description="Disordered" evidence="1">
    <location>
        <begin position="561"/>
        <end position="820"/>
    </location>
</feature>
<keyword evidence="3" id="KW-1185">Reference proteome</keyword>
<feature type="compositionally biased region" description="Basic and acidic residues" evidence="1">
    <location>
        <begin position="2838"/>
        <end position="2862"/>
    </location>
</feature>
<sequence length="3264" mass="356102">MGGSYGANDYLFDPILEFFREVEEWVPGVLGDVLRWLIEIPAGSEHGLADVGDSRTKAGDTLMNALQDQSVPAATIYEKYVGDGAPAAFAGRDGDLRDQLQSIAQQQYDKAKIAYNTSSSMEMSKFMAATDLYMLGQAIYAAIMTAVSLPPFGGLLSIGEVGGAMAAAEAGIKKALAEFLEKILGEDAVKKISEQGLKKAVTNPSVLGHLATAPIKVIPTLGKEAVEHAPDLYKFGKNAVKDLGPKIKSSVPKIVDHMPSKGDIGHYIANGARKSGDALKYAARHPIETVGRGARAGGREVWDGVKATGRGLGRGAKTAWGGAKSAGRFAWDSRGGLKPSNLAARHAANHAAERYASRTAAREALNAGKGFKEAMRASVREQAENAAARSAARTEARNAFLKEYGERGLAGKAGMLGKEFGKDALMKGKNFAAFTLKTQGVVDAYQVATGHISVGDGLKNLWNQESGALVTGVLGAPLSFGRQGMLPEISGMVGGTVAFDAASAYSFKDHQFHWVDEQGHEKSGGFGAFWGQEKHNAVHAAAYGAMGGAQHMRLKAEEFTAQQDLATDRPTTAFTSRTGSPDVRTPESRTTAPEATRTSTQGSGSQVRGDGGGPRTRSSTQESNGPSQRERTRSGEPSESRGSESGDNGSREAPERRTVVRPRQPEPATGRQDPSQGSSAENPTHRVAQRPEQAAGDPQHAGGGPGRGSEAPDQPRQHEQGTNQPHEAGQGDSQRGDDGRPHEGQSGDDGRQGDNQQGDGRQGDGQSGDHRQGDDQRQPDGQQGDGTRHGDQQTEHRSSEDRTQRRIRLGSADPDAHTQHRTLGEDLDLLDRGLANRKELVDVDMAEVVRHAAAGEAAPTVRVGGRLHEVPELTRLRDTLVEHFTVEGPHGERVPMGDDAAIREHLRELQDQVRAELNEVRTADPATHSTEQTRDAAGFPTESTDRRPSYQSHPTDGNRYSRSDLDAQPDPSRATDREAARDESQKFADDVLTEHTRRWLLDPSGETVGAQPTRGATLVAPEGVFHSTGWEGRTGEAPEPGVAPSVHDVVQELTYTPPAEVAEVQRRGAELRDATAELDLTNSRYEAVNEGIRGLEDRIAAKHQEIADLRAEKQRTIGRGYDGQRIRAANEAYDARIRQAGEDLRAMQDEHRVRARQDLARAARDRAIATVRHENAERQYARAEKRADRRHAPDGLLRHLPSNASQAEIAVMSDYARHVERQIDPATVVADEARYGQEDFQRQALGDDYAAVRADAQRDAGGDPAGVRERMADATREAHQRRVLGDGYDSLRAKAEQGGRDAATVEDRMARHTHVAEKLADVRVHAYEIGGDRHGEISHPDPVTERSLERAGIDHDRLADVLDGALLADPEHPNRIVLGRAGSELREFGEQVPDHPDHLVIVAERGPNGLRFDGRDLSHAELVKVLRDVGLPRPDQRIVLVTSDGGSVARDLAREFRTEVYALPEHATLAGDGTFGVERRAGGEEVPAGDGWRLHEPYGTSTEADLHREYQDARAEAHERGWEGYEQRETRHEPSQRPDRDQRPIRLAGNGQSDLHRDLSEEGTGRLKTLSNARIIDRVVGDLGLDRHRPLRLDEQRVAEILKTEVDERDDPARRRLQQIVEQEFTHLDADGNRTPNSTTEIRQRIAELRAEARQEYADARAAGDTRAGTPEYGDRLEQVGGSGGEGHGYTRSEPPSRHRDPNSPADRADARARAVKFADDVLYADLRAFAEHPDDPPARPSMATVIMSPDGTLHFSTSRTGVAGDGVPAGTHPLIAADYHLVEHQLTGHGNGEAEFWVGDANHGGSPVWFKEWSQRNPELAELAKQHDAALDRRQGVLDSLRKLPASAPEQARTRLTELATQRETEAGQIDRALQEKAAEQGKQQELADYKRFKSLYDAERPDEAGRRQEWLNRRLEIAERYTPGRGHGRCSEVSGLSDHAKRLDREYDQLGRRDAARVEHAKESVQRRNLGELYDRLKGSGATDQELARHSYVAERLREISITAHQIGGTFQVEHGEYRAPCTSCEHAERNLGIVPDHLREIADRVALGEPNKLVLAEPGTDLARYAANIPRHPDAFVLVAHGEPNALTFDGYRLNPREVHDLLVQAGWRPDQRIVLLGCRGGEVRYDWPGSFGAELHNETGVPVVVSPDATYLAQDGSFGGGPAEAGTVQSAAPPRPAGEYTNGRWELIDADGVHPGYDVHADFDNARAAAHERAGGTGEYAPRKVRLSDTDGHQPLTRVDADNPYGGDHAAGLAEGVTQRGAAAAPERTGPTGAQEGRPDSGESGGPESSGAETGRRESAADAADRWRQRYEADRQARLELVRDTVEARPEVVELRQEQAEHQQTERELRGEAADRRADEADLRERAVEQRQQARQHAADARTHEADDPRRAELRERAEQASRDAQDLTAEADRARTDADRLERAADQAATRAEGVEARIDRITETAIAADEQLDRFANDAGEQGQPIDPQQGPQDSQLTGSDEPPSVRATRPYGRPDEVGGVGYKPPSETEQRALEEALRNAYGEIGRAPEPQSGWLRRLLGPGDGNCVDRWLSLFDTYLHGRPTMAAEPVYTGYRGGEPRPVPHGDLRSRIDRATGGRFQTLFHRDAVPARDAAGRPAVPELRADQAFARLEEQLRAAGHGSIAAIGAEWRDGGDHVYAAVNHVGEILYADLNTGDWWRVARFDTMTGAERWVDATSGRETGLGAGDGDARVYVNVATGEWRYDPIYRLDEFRTVEATVISGDTGRPVPFHDVTMRDPGTATADYLPHLPEAERGTAGAESYQRELGDVRAREDAARQEAAHHAGLARQHAEQAHEHELAAARHRRAVDVQQQRHDDARARADWHAAQARRHEADINRLTGATDRRSASELASHQRAAEQERAAATQARRSAAGHQGARVRAEHRLAEAERLASAARGHAEDAIRAHADAERAAAAHRAAADRAGREYSRWAREASDQLRARSGAAEAVRDNYRDRADGLPAGDPLRPRYERLADYYDGISRSAAEASDAYRTAASARDRVGAHEDRAAGRVDEGSAPKRRRPARATAGRRPAAGTARRHGMPPRPSGCWSRPGCRTGRGPRRSAAPRCTRTPSASSGRPTPGCTVREIRRCDVPPNRTAAPPRSTPSRPGSSVPRPIGPPGNATSCWMRCVRPGTARPPRNGPSTNSETPRPSPTRWPALGTRWPSGPPPRSAGTRRLRARCRVRSTPPVIRGRGRGPRRRCRRSAALGWTRCCPLWIRRCGRPGSCVPTCSSPCRT</sequence>
<organism evidence="2 3">
    <name type="scientific">Actinocatenispora thailandica</name>
    <dbReference type="NCBI Taxonomy" id="227318"/>
    <lineage>
        <taxon>Bacteria</taxon>
        <taxon>Bacillati</taxon>
        <taxon>Actinomycetota</taxon>
        <taxon>Actinomycetes</taxon>
        <taxon>Micromonosporales</taxon>
        <taxon>Micromonosporaceae</taxon>
        <taxon>Actinocatenispora</taxon>
    </lineage>
</organism>
<feature type="region of interest" description="Disordered" evidence="1">
    <location>
        <begin position="2214"/>
        <end position="2312"/>
    </location>
</feature>
<reference evidence="2 3" key="1">
    <citation type="submission" date="2020-08" db="EMBL/GenBank/DDBJ databases">
        <title>Whole genome shotgun sequence of Actinocatenispora thailandica NBRC 105041.</title>
        <authorList>
            <person name="Komaki H."/>
            <person name="Tamura T."/>
        </authorList>
    </citation>
    <scope>NUCLEOTIDE SEQUENCE [LARGE SCALE GENOMIC DNA]</scope>
    <source>
        <strain evidence="2 3">NBRC 105041</strain>
    </source>
</reference>
<dbReference type="PANTHER" id="PTHR34491:SF156">
    <property type="entry name" value="KINESIN MOTOR DOMAIN-CONTAINING PROTEIN"/>
    <property type="match status" value="1"/>
</dbReference>
<evidence type="ECO:0000256" key="1">
    <source>
        <dbReference type="SAM" id="MobiDB-lite"/>
    </source>
</evidence>
<gene>
    <name evidence="2" type="ORF">Athai_07790</name>
</gene>
<dbReference type="Proteomes" id="UP000611640">
    <property type="component" value="Chromosome"/>
</dbReference>
<name>A0A7R7HV79_9ACTN</name>
<dbReference type="PANTHER" id="PTHR34491">
    <property type="entry name" value="A-TYPE INCLUSION PROTEIN, PUTATIVE-RELATED"/>
    <property type="match status" value="1"/>
</dbReference>
<feature type="compositionally biased region" description="Basic and acidic residues" evidence="1">
    <location>
        <begin position="973"/>
        <end position="989"/>
    </location>
</feature>
<feature type="region of interest" description="Disordered" evidence="1">
    <location>
        <begin position="2340"/>
        <end position="2439"/>
    </location>
</feature>
<feature type="compositionally biased region" description="Basic and acidic residues" evidence="1">
    <location>
        <begin position="2815"/>
        <end position="2827"/>
    </location>
</feature>
<feature type="compositionally biased region" description="Basic and acidic residues" evidence="1">
    <location>
        <begin position="2788"/>
        <end position="2808"/>
    </location>
</feature>
<feature type="region of interest" description="Disordered" evidence="1">
    <location>
        <begin position="1479"/>
        <end position="1563"/>
    </location>
</feature>
<feature type="compositionally biased region" description="Low complexity" evidence="1">
    <location>
        <begin position="2889"/>
        <end position="2899"/>
    </location>
</feature>
<feature type="compositionally biased region" description="Basic and acidic residues" evidence="1">
    <location>
        <begin position="2974"/>
        <end position="2984"/>
    </location>
</feature>
<feature type="region of interest" description="Disordered" evidence="1">
    <location>
        <begin position="2961"/>
        <end position="2993"/>
    </location>
</feature>
<feature type="compositionally biased region" description="Low complexity" evidence="1">
    <location>
        <begin position="3051"/>
        <end position="3062"/>
    </location>
</feature>
<feature type="region of interest" description="Disordered" evidence="1">
    <location>
        <begin position="3022"/>
        <end position="3204"/>
    </location>
</feature>
<feature type="region of interest" description="Disordered" evidence="1">
    <location>
        <begin position="920"/>
        <end position="989"/>
    </location>
</feature>
<feature type="compositionally biased region" description="Basic and acidic residues" evidence="1">
    <location>
        <begin position="3023"/>
        <end position="3043"/>
    </location>
</feature>
<feature type="compositionally biased region" description="Polar residues" evidence="1">
    <location>
        <begin position="616"/>
        <end position="627"/>
    </location>
</feature>
<feature type="region of interest" description="Disordered" evidence="1">
    <location>
        <begin position="2464"/>
        <end position="2516"/>
    </location>
</feature>
<proteinExistence type="predicted"/>
<evidence type="ECO:0000313" key="3">
    <source>
        <dbReference type="Proteomes" id="UP000611640"/>
    </source>
</evidence>
<feature type="region of interest" description="Disordered" evidence="1">
    <location>
        <begin position="2776"/>
        <end position="2910"/>
    </location>
</feature>
<feature type="compositionally biased region" description="Basic and acidic residues" evidence="1">
    <location>
        <begin position="2340"/>
        <end position="2373"/>
    </location>
</feature>
<feature type="region of interest" description="Disordered" evidence="1">
    <location>
        <begin position="1177"/>
        <end position="1198"/>
    </location>
</feature>
<feature type="compositionally biased region" description="Basic and acidic residues" evidence="1">
    <location>
        <begin position="1504"/>
        <end position="1544"/>
    </location>
</feature>
<feature type="compositionally biased region" description="Basic and acidic residues" evidence="1">
    <location>
        <begin position="628"/>
        <end position="658"/>
    </location>
</feature>
<feature type="compositionally biased region" description="Polar residues" evidence="1">
    <location>
        <begin position="588"/>
        <end position="600"/>
    </location>
</feature>
<dbReference type="EMBL" id="AP023355">
    <property type="protein sequence ID" value="BCJ33276.1"/>
    <property type="molecule type" value="Genomic_DNA"/>
</dbReference>
<feature type="region of interest" description="Disordered" evidence="1">
    <location>
        <begin position="1656"/>
        <end position="1712"/>
    </location>
</feature>
<feature type="compositionally biased region" description="Basic and acidic residues" evidence="1">
    <location>
        <begin position="1177"/>
        <end position="1197"/>
    </location>
</feature>
<dbReference type="KEGG" id="atl:Athai_07790"/>
<feature type="compositionally biased region" description="Basic and acidic residues" evidence="1">
    <location>
        <begin position="767"/>
        <end position="778"/>
    </location>
</feature>
<accession>A0A7R7HV79</accession>
<evidence type="ECO:0000313" key="2">
    <source>
        <dbReference type="EMBL" id="BCJ33276.1"/>
    </source>
</evidence>
<feature type="compositionally biased region" description="Basic and acidic residues" evidence="1">
    <location>
        <begin position="786"/>
        <end position="804"/>
    </location>
</feature>
<feature type="compositionally biased region" description="Basic and acidic residues" evidence="1">
    <location>
        <begin position="1554"/>
        <end position="1563"/>
    </location>
</feature>
<dbReference type="RefSeq" id="WP_203960195.1">
    <property type="nucleotide sequence ID" value="NZ_AP023355.1"/>
</dbReference>
<feature type="compositionally biased region" description="Polar residues" evidence="1">
    <location>
        <begin position="672"/>
        <end position="682"/>
    </location>
</feature>
<feature type="region of interest" description="Disordered" evidence="1">
    <location>
        <begin position="2159"/>
        <end position="2185"/>
    </location>
</feature>
<feature type="compositionally biased region" description="Basic and acidic residues" evidence="1">
    <location>
        <begin position="734"/>
        <end position="752"/>
    </location>
</feature>
<feature type="compositionally biased region" description="Low complexity" evidence="1">
    <location>
        <begin position="3128"/>
        <end position="3142"/>
    </location>
</feature>
<feature type="compositionally biased region" description="Basic and acidic residues" evidence="1">
    <location>
        <begin position="2381"/>
        <end position="2430"/>
    </location>
</feature>
<feature type="compositionally biased region" description="Polar residues" evidence="1">
    <location>
        <begin position="949"/>
        <end position="958"/>
    </location>
</feature>